<gene>
    <name evidence="3" type="ORF">NCTC11645_01846</name>
</gene>
<accession>A0A377HMX5</accession>
<dbReference type="RefSeq" id="WP_115659748.1">
    <property type="nucleotide sequence ID" value="NZ_UGHD01000002.1"/>
</dbReference>
<keyword evidence="2" id="KW-0812">Transmembrane</keyword>
<keyword evidence="2" id="KW-0472">Membrane</keyword>
<keyword evidence="2" id="KW-1133">Transmembrane helix</keyword>
<name>A0A377HMX5_GRIHO</name>
<evidence type="ECO:0000256" key="2">
    <source>
        <dbReference type="SAM" id="Phobius"/>
    </source>
</evidence>
<feature type="compositionally biased region" description="Basic and acidic residues" evidence="1">
    <location>
        <begin position="36"/>
        <end position="47"/>
    </location>
</feature>
<dbReference type="AlphaFoldDB" id="A0A377HMX5"/>
<evidence type="ECO:0000256" key="1">
    <source>
        <dbReference type="SAM" id="MobiDB-lite"/>
    </source>
</evidence>
<feature type="region of interest" description="Disordered" evidence="1">
    <location>
        <begin position="36"/>
        <end position="61"/>
    </location>
</feature>
<proteinExistence type="predicted"/>
<evidence type="ECO:0000313" key="4">
    <source>
        <dbReference type="Proteomes" id="UP000254512"/>
    </source>
</evidence>
<evidence type="ECO:0000313" key="3">
    <source>
        <dbReference type="EMBL" id="STO57454.1"/>
    </source>
</evidence>
<feature type="transmembrane region" description="Helical" evidence="2">
    <location>
        <begin position="74"/>
        <end position="93"/>
    </location>
</feature>
<protein>
    <submittedName>
        <fullName evidence="3">Uncharacterized protein</fullName>
    </submittedName>
</protein>
<dbReference type="EMBL" id="UGHD01000002">
    <property type="protein sequence ID" value="STO57454.1"/>
    <property type="molecule type" value="Genomic_DNA"/>
</dbReference>
<reference evidence="3 4" key="1">
    <citation type="submission" date="2018-06" db="EMBL/GenBank/DDBJ databases">
        <authorList>
            <consortium name="Pathogen Informatics"/>
            <person name="Doyle S."/>
        </authorList>
    </citation>
    <scope>NUCLEOTIDE SEQUENCE [LARGE SCALE GENOMIC DNA]</scope>
    <source>
        <strain evidence="3 4">NCTC11645</strain>
    </source>
</reference>
<organism evidence="3 4">
    <name type="scientific">Grimontia hollisae</name>
    <name type="common">Vibrio hollisae</name>
    <dbReference type="NCBI Taxonomy" id="673"/>
    <lineage>
        <taxon>Bacteria</taxon>
        <taxon>Pseudomonadati</taxon>
        <taxon>Pseudomonadota</taxon>
        <taxon>Gammaproteobacteria</taxon>
        <taxon>Vibrionales</taxon>
        <taxon>Vibrionaceae</taxon>
        <taxon>Grimontia</taxon>
    </lineage>
</organism>
<sequence>MSLFDSFGESLKGITDSVFSGGQELIGAWVEKEANELKSSAPEENRPPVRPAEQPNGAPVRPDYRGALADMKPLLYGGGAVLLLMFALVLFAGRGR</sequence>
<dbReference type="Proteomes" id="UP000254512">
    <property type="component" value="Unassembled WGS sequence"/>
</dbReference>